<reference evidence="3" key="1">
    <citation type="submission" date="2015-06" db="EMBL/GenBank/DDBJ databases">
        <title>Comparative genomics of Burkholderia leaf nodule symbionts.</title>
        <authorList>
            <person name="Carlier A."/>
            <person name="Eberl L."/>
            <person name="Pinto-Carbo M."/>
        </authorList>
    </citation>
    <scope>NUCLEOTIDE SEQUENCE [LARGE SCALE GENOMIC DNA]</scope>
    <source>
        <strain evidence="3">UZHbot4</strain>
    </source>
</reference>
<evidence type="ECO:0000313" key="2">
    <source>
        <dbReference type="EMBL" id="KND61569.1"/>
    </source>
</evidence>
<protein>
    <submittedName>
        <fullName evidence="2">Uncharacterized protein</fullName>
    </submittedName>
</protein>
<keyword evidence="3" id="KW-1185">Reference proteome</keyword>
<accession>A0A0L0MI00</accession>
<sequence length="132" mass="14515">MSSNEGNNMKGARPRSPGRPERNLRRTLLASALYAALSTHHACAQPSAARPSAAFDRGTSFSTSRFNGGIIRAQQRSGKGASEQDAKPAMQPVQQTDLAPPARPPRHTVMTADERRLLRQHIEEAVRDLYKR</sequence>
<dbReference type="PATRIC" id="fig|242163.4.peg.2102"/>
<proteinExistence type="predicted"/>
<gene>
    <name evidence="2" type="ORF">BVER_06251c</name>
</gene>
<name>A0A0L0MI00_9BURK</name>
<dbReference type="Proteomes" id="UP000036959">
    <property type="component" value="Unassembled WGS sequence"/>
</dbReference>
<dbReference type="EMBL" id="LFJJ01000017">
    <property type="protein sequence ID" value="KND61569.1"/>
    <property type="molecule type" value="Genomic_DNA"/>
</dbReference>
<comment type="caution">
    <text evidence="2">The sequence shown here is derived from an EMBL/GenBank/DDBJ whole genome shotgun (WGS) entry which is preliminary data.</text>
</comment>
<evidence type="ECO:0000256" key="1">
    <source>
        <dbReference type="SAM" id="MobiDB-lite"/>
    </source>
</evidence>
<feature type="region of interest" description="Disordered" evidence="1">
    <location>
        <begin position="40"/>
        <end position="115"/>
    </location>
</feature>
<organism evidence="2 3">
    <name type="scientific">Candidatus Burkholderia verschuerenii</name>
    <dbReference type="NCBI Taxonomy" id="242163"/>
    <lineage>
        <taxon>Bacteria</taxon>
        <taxon>Pseudomonadati</taxon>
        <taxon>Pseudomonadota</taxon>
        <taxon>Betaproteobacteria</taxon>
        <taxon>Burkholderiales</taxon>
        <taxon>Burkholderiaceae</taxon>
        <taxon>Burkholderia</taxon>
    </lineage>
</organism>
<evidence type="ECO:0000313" key="3">
    <source>
        <dbReference type="Proteomes" id="UP000036959"/>
    </source>
</evidence>
<feature type="region of interest" description="Disordered" evidence="1">
    <location>
        <begin position="1"/>
        <end position="26"/>
    </location>
</feature>
<dbReference type="AlphaFoldDB" id="A0A0L0MI00"/>